<dbReference type="EMBL" id="BPLR01016645">
    <property type="protein sequence ID" value="GIY85324.1"/>
    <property type="molecule type" value="Genomic_DNA"/>
</dbReference>
<dbReference type="Proteomes" id="UP001054945">
    <property type="component" value="Unassembled WGS sequence"/>
</dbReference>
<accession>A0AAV4WUK2</accession>
<sequence length="106" mass="11921">MQKNQTIQINAYDHSIHSDDNTFLFYHQNGSALLELVLDSINRRATVAQPTRNPISENRGKSKKIGSALLELVPDSISRRATVAPPTRNPISESRGKSKKIFRNCF</sequence>
<proteinExistence type="predicted"/>
<comment type="caution">
    <text evidence="2">The sequence shown here is derived from an EMBL/GenBank/DDBJ whole genome shotgun (WGS) entry which is preliminary data.</text>
</comment>
<feature type="region of interest" description="Disordered" evidence="1">
    <location>
        <begin position="80"/>
        <end position="106"/>
    </location>
</feature>
<dbReference type="AlphaFoldDB" id="A0AAV4WUK2"/>
<reference evidence="2 3" key="1">
    <citation type="submission" date="2021-06" db="EMBL/GenBank/DDBJ databases">
        <title>Caerostris extrusa draft genome.</title>
        <authorList>
            <person name="Kono N."/>
            <person name="Arakawa K."/>
        </authorList>
    </citation>
    <scope>NUCLEOTIDE SEQUENCE [LARGE SCALE GENOMIC DNA]</scope>
</reference>
<evidence type="ECO:0000313" key="2">
    <source>
        <dbReference type="EMBL" id="GIY85324.1"/>
    </source>
</evidence>
<evidence type="ECO:0000256" key="1">
    <source>
        <dbReference type="SAM" id="MobiDB-lite"/>
    </source>
</evidence>
<gene>
    <name evidence="2" type="ORF">CEXT_780461</name>
</gene>
<organism evidence="2 3">
    <name type="scientific">Caerostris extrusa</name>
    <name type="common">Bark spider</name>
    <name type="synonym">Caerostris bankana</name>
    <dbReference type="NCBI Taxonomy" id="172846"/>
    <lineage>
        <taxon>Eukaryota</taxon>
        <taxon>Metazoa</taxon>
        <taxon>Ecdysozoa</taxon>
        <taxon>Arthropoda</taxon>
        <taxon>Chelicerata</taxon>
        <taxon>Arachnida</taxon>
        <taxon>Araneae</taxon>
        <taxon>Araneomorphae</taxon>
        <taxon>Entelegynae</taxon>
        <taxon>Araneoidea</taxon>
        <taxon>Araneidae</taxon>
        <taxon>Caerostris</taxon>
    </lineage>
</organism>
<protein>
    <submittedName>
        <fullName evidence="2">Uncharacterized protein</fullName>
    </submittedName>
</protein>
<feature type="compositionally biased region" description="Basic residues" evidence="1">
    <location>
        <begin position="97"/>
        <end position="106"/>
    </location>
</feature>
<evidence type="ECO:0000313" key="3">
    <source>
        <dbReference type="Proteomes" id="UP001054945"/>
    </source>
</evidence>
<keyword evidence="3" id="KW-1185">Reference proteome</keyword>
<name>A0AAV4WUK2_CAEEX</name>